<evidence type="ECO:0000256" key="1">
    <source>
        <dbReference type="SAM" id="SignalP"/>
    </source>
</evidence>
<comment type="caution">
    <text evidence="2">The sequence shown here is derived from an EMBL/GenBank/DDBJ whole genome shotgun (WGS) entry which is preliminary data.</text>
</comment>
<feature type="signal peptide" evidence="1">
    <location>
        <begin position="1"/>
        <end position="21"/>
    </location>
</feature>
<reference evidence="2 3" key="1">
    <citation type="journal article" date="2007" name="Proc. Natl. Acad. Sci. U.S.A.">
        <title>Characterization of a marine gammaproteobacterium capable of aerobic anoxygenic photosynthesis.</title>
        <authorList>
            <person name="Fuchs B.M."/>
            <person name="Spring S."/>
            <person name="Teeling H."/>
            <person name="Quast C."/>
            <person name="Wulf J."/>
            <person name="Schattenhofer M."/>
            <person name="Yan S."/>
            <person name="Ferriera S."/>
            <person name="Johnson J."/>
            <person name="Glockner F.O."/>
            <person name="Amann R."/>
        </authorList>
    </citation>
    <scope>NUCLEOTIDE SEQUENCE [LARGE SCALE GENOMIC DNA]</scope>
    <source>
        <strain evidence="2">KT71</strain>
    </source>
</reference>
<dbReference type="HOGENOM" id="CLU_628082_0_0_6"/>
<dbReference type="Proteomes" id="UP000019205">
    <property type="component" value="Chromosome"/>
</dbReference>
<reference evidence="2 3" key="2">
    <citation type="journal article" date="2009" name="PLoS ONE">
        <title>The photosynthetic apparatus and its regulation in the aerobic gammaproteobacterium Congregibacter litoralis gen. nov., sp. nov.</title>
        <authorList>
            <person name="Spring S."/>
            <person name="Lunsdorf H."/>
            <person name="Fuchs B.M."/>
            <person name="Tindall B.J."/>
        </authorList>
    </citation>
    <scope>NUCLEOTIDE SEQUENCE [LARGE SCALE GENOMIC DNA]</scope>
    <source>
        <strain evidence="2">KT71</strain>
    </source>
</reference>
<gene>
    <name evidence="2" type="ORF">KT71_08887</name>
</gene>
<sequence length="436" mass="48798">MFHKILLVFVFTVMMLSPAGAQDIPPHGWTIRYSQNSLYLTRPDLPNIRVAVVSDIREELSQDEKFEHVKTFFAERANCPSLAKAETNKAMSGFSARSAGAVARCKLISMAHWVKGGLQTALILNEAVNEDKLLGGIPSRRSISANGYIANAIQQDIVQFFITRYQIAQSKMPIEQVKAQITAEGLASLYPHQHKPQNIVRLTADNGIDAISNALVTGAYALMLFPKRKQDAHATAVPCMQWDAKLFQPYKIESPWHEAQECERWFWKWKDGQKGKGIEIRTLSRSDPWVSRGFIVENIKKGRLSIGQLYKPFAKGQRLDLKIGGTRNTMHKIVDGGRALSTLAPYELILLPDGRFMAGTLRASSLPDGKTSGPAQGQYYFDGHAVTLLLDSGHVIYGFAGWLPYKDETNLTFRSIVNINGWIYTTYCRDGMKICE</sequence>
<name>A4A4K8_9GAMM</name>
<keyword evidence="1" id="KW-0732">Signal</keyword>
<evidence type="ECO:0000313" key="3">
    <source>
        <dbReference type="Proteomes" id="UP000019205"/>
    </source>
</evidence>
<protein>
    <submittedName>
        <fullName evidence="2">Uncharacterized protein</fullName>
    </submittedName>
</protein>
<keyword evidence="3" id="KW-1185">Reference proteome</keyword>
<accession>A4A4K8</accession>
<dbReference type="RefSeq" id="WP_008294207.1">
    <property type="nucleotide sequence ID" value="NZ_CM002299.1"/>
</dbReference>
<dbReference type="EMBL" id="AAOA02000003">
    <property type="protein sequence ID" value="EAQ98729.1"/>
    <property type="molecule type" value="Genomic_DNA"/>
</dbReference>
<proteinExistence type="predicted"/>
<dbReference type="AlphaFoldDB" id="A4A4K8"/>
<dbReference type="STRING" id="314285.KT71_08887"/>
<organism evidence="2 3">
    <name type="scientific">Congregibacter litoralis KT71</name>
    <dbReference type="NCBI Taxonomy" id="314285"/>
    <lineage>
        <taxon>Bacteria</taxon>
        <taxon>Pseudomonadati</taxon>
        <taxon>Pseudomonadota</taxon>
        <taxon>Gammaproteobacteria</taxon>
        <taxon>Cellvibrionales</taxon>
        <taxon>Halieaceae</taxon>
        <taxon>Congregibacter</taxon>
    </lineage>
</organism>
<evidence type="ECO:0000313" key="2">
    <source>
        <dbReference type="EMBL" id="EAQ98729.1"/>
    </source>
</evidence>
<dbReference type="eggNOG" id="ENOG5033R35">
    <property type="taxonomic scope" value="Bacteria"/>
</dbReference>
<feature type="chain" id="PRO_5002664366" evidence="1">
    <location>
        <begin position="22"/>
        <end position="436"/>
    </location>
</feature>